<evidence type="ECO:0000259" key="1">
    <source>
        <dbReference type="Pfam" id="PF03732"/>
    </source>
</evidence>
<feature type="domain" description="Retrotransposon gag" evidence="1">
    <location>
        <begin position="6"/>
        <end position="54"/>
    </location>
</feature>
<dbReference type="EMBL" id="KE344513">
    <property type="protein sequence ID" value="EXB65565.1"/>
    <property type="molecule type" value="Genomic_DNA"/>
</dbReference>
<accession>W9RD13</accession>
<dbReference type="AlphaFoldDB" id="W9RD13"/>
<sequence length="63" mass="7626">MSCEIFRNILEEKFMIAVTKDEKRREFANLKQGPMSVAEYLRKFDELSQYAPRLYSYKKQKID</sequence>
<dbReference type="Proteomes" id="UP000030645">
    <property type="component" value="Unassembled WGS sequence"/>
</dbReference>
<gene>
    <name evidence="2" type="ORF">L484_025831</name>
</gene>
<proteinExistence type="predicted"/>
<organism evidence="2 3">
    <name type="scientific">Morus notabilis</name>
    <dbReference type="NCBI Taxonomy" id="981085"/>
    <lineage>
        <taxon>Eukaryota</taxon>
        <taxon>Viridiplantae</taxon>
        <taxon>Streptophyta</taxon>
        <taxon>Embryophyta</taxon>
        <taxon>Tracheophyta</taxon>
        <taxon>Spermatophyta</taxon>
        <taxon>Magnoliopsida</taxon>
        <taxon>eudicotyledons</taxon>
        <taxon>Gunneridae</taxon>
        <taxon>Pentapetalae</taxon>
        <taxon>rosids</taxon>
        <taxon>fabids</taxon>
        <taxon>Rosales</taxon>
        <taxon>Moraceae</taxon>
        <taxon>Moreae</taxon>
        <taxon>Morus</taxon>
    </lineage>
</organism>
<keyword evidence="3" id="KW-1185">Reference proteome</keyword>
<dbReference type="Pfam" id="PF03732">
    <property type="entry name" value="Retrotrans_gag"/>
    <property type="match status" value="1"/>
</dbReference>
<dbReference type="InterPro" id="IPR005162">
    <property type="entry name" value="Retrotrans_gag_dom"/>
</dbReference>
<evidence type="ECO:0000313" key="3">
    <source>
        <dbReference type="Proteomes" id="UP000030645"/>
    </source>
</evidence>
<evidence type="ECO:0000313" key="2">
    <source>
        <dbReference type="EMBL" id="EXB65565.1"/>
    </source>
</evidence>
<name>W9RD13_9ROSA</name>
<protein>
    <recommendedName>
        <fullName evidence="1">Retrotransposon gag domain-containing protein</fullName>
    </recommendedName>
</protein>
<reference evidence="3" key="1">
    <citation type="submission" date="2013-01" db="EMBL/GenBank/DDBJ databases">
        <title>Draft Genome Sequence of a Mulberry Tree, Morus notabilis C.K. Schneid.</title>
        <authorList>
            <person name="He N."/>
            <person name="Zhao S."/>
        </authorList>
    </citation>
    <scope>NUCLEOTIDE SEQUENCE</scope>
</reference>